<dbReference type="EMBL" id="JAAVJI010000001">
    <property type="protein sequence ID" value="NJO99560.1"/>
    <property type="molecule type" value="Genomic_DNA"/>
</dbReference>
<sequence>MSNLIDQPLQWMHPQRVGLPGAFDASAVGALLNPMINQQFSPLTEHPAHRWWVEHWPLLAPAATLLGAYRLWPHLAWGGLSQRLSPAQRRFAGLALGPREPMAPAPEEPLELRLAAGGLRALLDALPDCPGLHQRVPLVFSPRAQQLASAWPTQPYPFATIVQAVQHARYS</sequence>
<organism evidence="1 2">
    <name type="scientific">Pseudomonas quercus</name>
    <dbReference type="NCBI Taxonomy" id="2722792"/>
    <lineage>
        <taxon>Bacteria</taxon>
        <taxon>Pseudomonadati</taxon>
        <taxon>Pseudomonadota</taxon>
        <taxon>Gammaproteobacteria</taxon>
        <taxon>Pseudomonadales</taxon>
        <taxon>Pseudomonadaceae</taxon>
        <taxon>Pseudomonas</taxon>
    </lineage>
</organism>
<reference evidence="1 2" key="1">
    <citation type="submission" date="2020-03" db="EMBL/GenBank/DDBJ databases">
        <authorList>
            <person name="Wang L."/>
            <person name="He N."/>
            <person name="Li Y."/>
            <person name="Fang Y."/>
            <person name="Zhang F."/>
        </authorList>
    </citation>
    <scope>NUCLEOTIDE SEQUENCE [LARGE SCALE GENOMIC DNA]</scope>
    <source>
        <strain evidence="2">hsmgli-8</strain>
    </source>
</reference>
<evidence type="ECO:0000313" key="1">
    <source>
        <dbReference type="EMBL" id="NJO99560.1"/>
    </source>
</evidence>
<keyword evidence="2" id="KW-1185">Reference proteome</keyword>
<proteinExistence type="predicted"/>
<evidence type="ECO:0000313" key="2">
    <source>
        <dbReference type="Proteomes" id="UP000746535"/>
    </source>
</evidence>
<protein>
    <recommendedName>
        <fullName evidence="3">Type III secretion apparatus protein OrgA/MxiK</fullName>
    </recommendedName>
</protein>
<comment type="caution">
    <text evidence="1">The sequence shown here is derived from an EMBL/GenBank/DDBJ whole genome shotgun (WGS) entry which is preliminary data.</text>
</comment>
<dbReference type="InterPro" id="IPR013388">
    <property type="entry name" value="T3SS_OrgA/MxiK"/>
</dbReference>
<name>A0ABX0YBD0_9PSED</name>
<dbReference type="RefSeq" id="WP_168080825.1">
    <property type="nucleotide sequence ID" value="NZ_JAAVJI010000001.1"/>
</dbReference>
<evidence type="ECO:0008006" key="3">
    <source>
        <dbReference type="Google" id="ProtNLM"/>
    </source>
</evidence>
<dbReference type="Proteomes" id="UP000746535">
    <property type="component" value="Unassembled WGS sequence"/>
</dbReference>
<gene>
    <name evidence="1" type="ORF">HBH25_01585</name>
</gene>
<dbReference type="Pfam" id="PF09482">
    <property type="entry name" value="OrgA_MxiK"/>
    <property type="match status" value="1"/>
</dbReference>
<accession>A0ABX0YBD0</accession>